<feature type="region of interest" description="Disordered" evidence="1">
    <location>
        <begin position="32"/>
        <end position="51"/>
    </location>
</feature>
<dbReference type="Proteomes" id="UP000198716">
    <property type="component" value="Unassembled WGS sequence"/>
</dbReference>
<evidence type="ECO:0000313" key="2">
    <source>
        <dbReference type="EMBL" id="SFD85227.1"/>
    </source>
</evidence>
<protein>
    <recommendedName>
        <fullName evidence="4">PE family protein</fullName>
    </recommendedName>
</protein>
<sequence>MSQQNGFGVDHEKLQAVITDLEAALDEARALERQAEQSEPGELTAYDDTTEQAREAFKKRIRGEGSLNSAAMNIRQELERKINAYRAILQEYGLAEDNASVAQRETERQS</sequence>
<evidence type="ECO:0000256" key="1">
    <source>
        <dbReference type="SAM" id="MobiDB-lite"/>
    </source>
</evidence>
<dbReference type="AlphaFoldDB" id="A0A1I1VQA4"/>
<proteinExistence type="predicted"/>
<dbReference type="RefSeq" id="WP_139219461.1">
    <property type="nucleotide sequence ID" value="NZ_FOMZ01000004.1"/>
</dbReference>
<name>A0A1I1VQA4_9ACTN</name>
<reference evidence="3" key="1">
    <citation type="submission" date="2016-10" db="EMBL/GenBank/DDBJ databases">
        <authorList>
            <person name="Varghese N."/>
            <person name="Submissions S."/>
        </authorList>
    </citation>
    <scope>NUCLEOTIDE SEQUENCE [LARGE SCALE GENOMIC DNA]</scope>
    <source>
        <strain evidence="3">DSM 45004</strain>
    </source>
</reference>
<evidence type="ECO:0000313" key="3">
    <source>
        <dbReference type="Proteomes" id="UP000198716"/>
    </source>
</evidence>
<gene>
    <name evidence="2" type="ORF">SAMN04487819_10494</name>
</gene>
<accession>A0A1I1VQA4</accession>
<evidence type="ECO:0008006" key="4">
    <source>
        <dbReference type="Google" id="ProtNLM"/>
    </source>
</evidence>
<organism evidence="2 3">
    <name type="scientific">Actinopolyspora alba</name>
    <dbReference type="NCBI Taxonomy" id="673379"/>
    <lineage>
        <taxon>Bacteria</taxon>
        <taxon>Bacillati</taxon>
        <taxon>Actinomycetota</taxon>
        <taxon>Actinomycetes</taxon>
        <taxon>Actinopolysporales</taxon>
        <taxon>Actinopolysporaceae</taxon>
        <taxon>Actinopolyspora</taxon>
        <taxon>Actinopolyspora alba group</taxon>
    </lineage>
</organism>
<dbReference type="EMBL" id="FOMZ01000004">
    <property type="protein sequence ID" value="SFD85227.1"/>
    <property type="molecule type" value="Genomic_DNA"/>
</dbReference>
<keyword evidence="3" id="KW-1185">Reference proteome</keyword>